<feature type="transmembrane region" description="Helical" evidence="2">
    <location>
        <begin position="6"/>
        <end position="28"/>
    </location>
</feature>
<accession>A0A7X3K4G4</accession>
<name>A0A7X3K4G4_9HYPH</name>
<keyword evidence="4" id="KW-1185">Reference proteome</keyword>
<keyword evidence="2" id="KW-1133">Transmembrane helix</keyword>
<feature type="coiled-coil region" evidence="1">
    <location>
        <begin position="235"/>
        <end position="301"/>
    </location>
</feature>
<evidence type="ECO:0000256" key="2">
    <source>
        <dbReference type="SAM" id="Phobius"/>
    </source>
</evidence>
<organism evidence="3 4">
    <name type="scientific">Devosia marina</name>
    <dbReference type="NCBI Taxonomy" id="2683198"/>
    <lineage>
        <taxon>Bacteria</taxon>
        <taxon>Pseudomonadati</taxon>
        <taxon>Pseudomonadota</taxon>
        <taxon>Alphaproteobacteria</taxon>
        <taxon>Hyphomicrobiales</taxon>
        <taxon>Devosiaceae</taxon>
        <taxon>Devosia</taxon>
    </lineage>
</organism>
<keyword evidence="2" id="KW-0472">Membrane</keyword>
<dbReference type="RefSeq" id="WP_157290746.1">
    <property type="nucleotide sequence ID" value="NZ_WQRF01000003.1"/>
</dbReference>
<sequence length="390" mass="43918">MLIENIMYFALGLLVAGLVALIIMPAVWRRAVRLTKRRIEAATPITMAEFRADKDQLRAEFALSTRRLEMNVEALRKRLAEQLSDANQKRTDLGALRAEREKHLVVVRELEEREVELRARILELEKEGADLGNRLRKRDRELEDRAEEVETLRNSLRGGLAKATRVDGISLSGDYEGDIDQLTAALAIERKRAAFLEDQAHSLIDRLGKSDRRSAEASAAIAQMRDALAGREAQREIDAEELVAAEARIANAENRLNALLAETSQVVEKSEDRVEQLLADRLSMEEELERLRSKVSNVEASIMADWETERFEEAHLREKLNDIAASVSRLVYAVDHEAPAQAQQPEESLFDRVQRFADDGEGLDVLPTPANSQRGTVSDRLAALKEIQGR</sequence>
<evidence type="ECO:0000256" key="1">
    <source>
        <dbReference type="SAM" id="Coils"/>
    </source>
</evidence>
<dbReference type="AlphaFoldDB" id="A0A7X3K4G4"/>
<keyword evidence="2" id="KW-0812">Transmembrane</keyword>
<evidence type="ECO:0000313" key="4">
    <source>
        <dbReference type="Proteomes" id="UP000438106"/>
    </source>
</evidence>
<protein>
    <submittedName>
        <fullName evidence="3">Uncharacterized protein</fullName>
    </submittedName>
</protein>
<proteinExistence type="predicted"/>
<reference evidence="3 4" key="1">
    <citation type="submission" date="2019-12" db="EMBL/GenBank/DDBJ databases">
        <title>Devosia maris sp. nov., isolated from the deep seawater.</title>
        <authorList>
            <person name="Liu Y."/>
        </authorList>
    </citation>
    <scope>NUCLEOTIDE SEQUENCE [LARGE SCALE GENOMIC DNA]</scope>
    <source>
        <strain evidence="3 4">L53-10-65</strain>
    </source>
</reference>
<dbReference type="EMBL" id="WQRF01000003">
    <property type="protein sequence ID" value="MVS99908.1"/>
    <property type="molecule type" value="Genomic_DNA"/>
</dbReference>
<dbReference type="Proteomes" id="UP000438106">
    <property type="component" value="Unassembled WGS sequence"/>
</dbReference>
<comment type="caution">
    <text evidence="3">The sequence shown here is derived from an EMBL/GenBank/DDBJ whole genome shotgun (WGS) entry which is preliminary data.</text>
</comment>
<feature type="coiled-coil region" evidence="1">
    <location>
        <begin position="65"/>
        <end position="127"/>
    </location>
</feature>
<evidence type="ECO:0000313" key="3">
    <source>
        <dbReference type="EMBL" id="MVS99908.1"/>
    </source>
</evidence>
<keyword evidence="1" id="KW-0175">Coiled coil</keyword>
<gene>
    <name evidence="3" type="ORF">GO014_12835</name>
</gene>